<evidence type="ECO:0000256" key="11">
    <source>
        <dbReference type="ARBA" id="ARBA00048954"/>
    </source>
</evidence>
<keyword evidence="6 13" id="KW-0347">Helicase</keyword>
<comment type="similarity">
    <text evidence="1 13">Belongs to the helicase family. DnaB subfamily.</text>
</comment>
<comment type="catalytic activity">
    <reaction evidence="11 13">
        <text>ATP + H2O = ADP + phosphate + H(+)</text>
        <dbReference type="Rhea" id="RHEA:13065"/>
        <dbReference type="ChEBI" id="CHEBI:15377"/>
        <dbReference type="ChEBI" id="CHEBI:15378"/>
        <dbReference type="ChEBI" id="CHEBI:30616"/>
        <dbReference type="ChEBI" id="CHEBI:43474"/>
        <dbReference type="ChEBI" id="CHEBI:456216"/>
        <dbReference type="EC" id="5.6.2.3"/>
    </reaction>
</comment>
<dbReference type="Proteomes" id="UP000033684">
    <property type="component" value="Unassembled WGS sequence"/>
</dbReference>
<evidence type="ECO:0000256" key="7">
    <source>
        <dbReference type="ARBA" id="ARBA00022840"/>
    </source>
</evidence>
<keyword evidence="8 13" id="KW-0238">DNA-binding</keyword>
<reference evidence="16" key="1">
    <citation type="submission" date="2015-03" db="EMBL/GenBank/DDBJ databases">
        <title>Draft genome sequence of a novel methanotroph (Sn10-6) isolated from flooded ricefield rhizosphere in India.</title>
        <authorList>
            <person name="Pandit P.S."/>
            <person name="Pore S.D."/>
            <person name="Arora P."/>
            <person name="Kapse N.G."/>
            <person name="Dhakephalkar P.K."/>
            <person name="Rahalkar M.C."/>
        </authorList>
    </citation>
    <scope>NUCLEOTIDE SEQUENCE [LARGE SCALE GENOMIC DNA]</scope>
    <source>
        <strain evidence="16">Sn10-6</strain>
    </source>
</reference>
<dbReference type="GO" id="GO:0005524">
    <property type="term" value="F:ATP binding"/>
    <property type="evidence" value="ECO:0007669"/>
    <property type="project" value="UniProtKB-UniRule"/>
</dbReference>
<dbReference type="InterPro" id="IPR007693">
    <property type="entry name" value="DNA_helicase_DnaB-like_N"/>
</dbReference>
<comment type="function">
    <text evidence="10 13">The main replicative DNA helicase, it participates in initiation and elongation during chromosome replication. Travels ahead of the DNA replisome, separating dsDNA into templates for DNA synthesis. A processive ATP-dependent 5'-3' DNA helicase it has DNA-dependent ATPase activity.</text>
</comment>
<dbReference type="PANTHER" id="PTHR30153">
    <property type="entry name" value="REPLICATIVE DNA HELICASE DNAB"/>
    <property type="match status" value="1"/>
</dbReference>
<sequence length="464" mass="51277">MSEQFLMDHDSLMESFKIPPNSIQAEQSVLGGLMIDNLTWDSVADLIVDSDFYHRNHQLIFRTIAGLAEKQTPFDIITISEALASINKLEEIGGLAYLGLLAKETPSAANISSYAQIVRERSVLRQLIHVGTEISNSAFHPEGRDTSQLLENAERSVFNIAEQRQRGQGGFQPIKTLLARAVDKIEMLYEQEGSITGAATGFTDFDTLTSGLQPADLIIVAGRPSMGKTTIAMNMAENVAIKSNMPVAVFSMEMPGDSLAMRMMSSLGRIDQNKIRTGKLDDDEWPRLTSAINLLAETKLFIDDTPALTTTEVRSRARRLTREHGQLGLIVLDYLQLMQSPASGDNRVQQISDISRGLKALAKELNVPVIALSQLNRNLEQRPNKRPVMSDLRESGAIEQDADLIVFVYRDEVYNEDSPDKGIAEVIIGKQRNGPLGTVRLTFLGQYTRFENFAGQAYVSGGDE</sequence>
<dbReference type="GO" id="GO:0005829">
    <property type="term" value="C:cytosol"/>
    <property type="evidence" value="ECO:0007669"/>
    <property type="project" value="TreeGrafter"/>
</dbReference>
<dbReference type="InterPro" id="IPR007694">
    <property type="entry name" value="DNA_helicase_DnaB-like_C"/>
</dbReference>
<dbReference type="FunFam" id="1.10.860.10:FF:000001">
    <property type="entry name" value="Replicative DNA helicase"/>
    <property type="match status" value="1"/>
</dbReference>
<dbReference type="AlphaFoldDB" id="A0A0F3IM02"/>
<keyword evidence="4 13" id="KW-0547">Nucleotide-binding</keyword>
<evidence type="ECO:0000256" key="2">
    <source>
        <dbReference type="ARBA" id="ARBA00022515"/>
    </source>
</evidence>
<evidence type="ECO:0000256" key="9">
    <source>
        <dbReference type="ARBA" id="ARBA00023235"/>
    </source>
</evidence>
<evidence type="ECO:0000256" key="13">
    <source>
        <dbReference type="RuleBase" id="RU362085"/>
    </source>
</evidence>
<proteinExistence type="inferred from homology"/>
<dbReference type="GO" id="GO:0016887">
    <property type="term" value="F:ATP hydrolysis activity"/>
    <property type="evidence" value="ECO:0007669"/>
    <property type="project" value="RHEA"/>
</dbReference>
<dbReference type="GO" id="GO:1990077">
    <property type="term" value="C:primosome complex"/>
    <property type="evidence" value="ECO:0007669"/>
    <property type="project" value="UniProtKB-UniRule"/>
</dbReference>
<protein>
    <recommendedName>
        <fullName evidence="12 13">Replicative DNA helicase</fullName>
        <ecNumber evidence="12 13">5.6.2.3</ecNumber>
    </recommendedName>
</protein>
<evidence type="ECO:0000259" key="14">
    <source>
        <dbReference type="PROSITE" id="PS51199"/>
    </source>
</evidence>
<keyword evidence="5 13" id="KW-0378">Hydrolase</keyword>
<evidence type="ECO:0000256" key="6">
    <source>
        <dbReference type="ARBA" id="ARBA00022806"/>
    </source>
</evidence>
<dbReference type="GO" id="GO:0006269">
    <property type="term" value="P:DNA replication, synthesis of primer"/>
    <property type="evidence" value="ECO:0007669"/>
    <property type="project" value="UniProtKB-UniRule"/>
</dbReference>
<evidence type="ECO:0000256" key="10">
    <source>
        <dbReference type="ARBA" id="ARBA00044932"/>
    </source>
</evidence>
<dbReference type="Pfam" id="PF03796">
    <property type="entry name" value="DnaB_C"/>
    <property type="match status" value="1"/>
</dbReference>
<evidence type="ECO:0000256" key="5">
    <source>
        <dbReference type="ARBA" id="ARBA00022801"/>
    </source>
</evidence>
<dbReference type="Gene3D" id="1.10.860.10">
    <property type="entry name" value="DNAb Helicase, Chain A"/>
    <property type="match status" value="1"/>
</dbReference>
<dbReference type="RefSeq" id="WP_045778038.1">
    <property type="nucleotide sequence ID" value="NZ_LAJX01000018.1"/>
</dbReference>
<dbReference type="PANTHER" id="PTHR30153:SF2">
    <property type="entry name" value="REPLICATIVE DNA HELICASE"/>
    <property type="match status" value="1"/>
</dbReference>
<dbReference type="InterPro" id="IPR003593">
    <property type="entry name" value="AAA+_ATPase"/>
</dbReference>
<evidence type="ECO:0000256" key="8">
    <source>
        <dbReference type="ARBA" id="ARBA00023125"/>
    </source>
</evidence>
<dbReference type="SUPFAM" id="SSF52540">
    <property type="entry name" value="P-loop containing nucleoside triphosphate hydrolases"/>
    <property type="match status" value="1"/>
</dbReference>
<dbReference type="GO" id="GO:0003677">
    <property type="term" value="F:DNA binding"/>
    <property type="evidence" value="ECO:0007669"/>
    <property type="project" value="UniProtKB-UniRule"/>
</dbReference>
<organism evidence="15 16">
    <name type="scientific">Methylocucumis oryzae</name>
    <dbReference type="NCBI Taxonomy" id="1632867"/>
    <lineage>
        <taxon>Bacteria</taxon>
        <taxon>Pseudomonadati</taxon>
        <taxon>Pseudomonadota</taxon>
        <taxon>Gammaproteobacteria</taxon>
        <taxon>Methylococcales</taxon>
        <taxon>Methylococcaceae</taxon>
        <taxon>Methylocucumis</taxon>
    </lineage>
</organism>
<dbReference type="InterPro" id="IPR007692">
    <property type="entry name" value="DNA_helicase_DnaB"/>
</dbReference>
<evidence type="ECO:0000256" key="1">
    <source>
        <dbReference type="ARBA" id="ARBA00008428"/>
    </source>
</evidence>
<dbReference type="EC" id="5.6.2.3" evidence="12 13"/>
<name>A0A0F3IM02_9GAMM</name>
<evidence type="ECO:0000313" key="16">
    <source>
        <dbReference type="Proteomes" id="UP000033684"/>
    </source>
</evidence>
<dbReference type="InterPro" id="IPR016136">
    <property type="entry name" value="DNA_helicase_N/primase_C"/>
</dbReference>
<evidence type="ECO:0000256" key="12">
    <source>
        <dbReference type="NCBIfam" id="TIGR00665"/>
    </source>
</evidence>
<reference evidence="15 16" key="2">
    <citation type="journal article" date="2016" name="Microb. Ecol.">
        <title>Genome Characteristics of a Novel Type I Methanotroph (Sn10-6) Isolated from a Flooded Indian Rice Field.</title>
        <authorList>
            <person name="Rahalkar M.C."/>
            <person name="Pandit P.S."/>
            <person name="Dhakephalkar P.K."/>
            <person name="Pore S."/>
            <person name="Arora P."/>
            <person name="Kapse N."/>
        </authorList>
    </citation>
    <scope>NUCLEOTIDE SEQUENCE [LARGE SCALE GENOMIC DNA]</scope>
    <source>
        <strain evidence="15 16">Sn10-6</strain>
    </source>
</reference>
<dbReference type="NCBIfam" id="NF004384">
    <property type="entry name" value="PRK05748.1"/>
    <property type="match status" value="1"/>
</dbReference>
<gene>
    <name evidence="15" type="ORF">VZ94_02585</name>
</gene>
<keyword evidence="2 13" id="KW-0639">Primosome</keyword>
<dbReference type="Pfam" id="PF00772">
    <property type="entry name" value="DnaB"/>
    <property type="match status" value="1"/>
</dbReference>
<keyword evidence="7 13" id="KW-0067">ATP-binding</keyword>
<dbReference type="InterPro" id="IPR036185">
    <property type="entry name" value="DNA_heli_DnaB-like_N_sf"/>
</dbReference>
<keyword evidence="9" id="KW-0413">Isomerase</keyword>
<dbReference type="EMBL" id="LAJX01000018">
    <property type="protein sequence ID" value="KJV07766.1"/>
    <property type="molecule type" value="Genomic_DNA"/>
</dbReference>
<dbReference type="InterPro" id="IPR027417">
    <property type="entry name" value="P-loop_NTPase"/>
</dbReference>
<dbReference type="PATRIC" id="fig|1632867.3.peg.1909"/>
<dbReference type="GO" id="GO:0042802">
    <property type="term" value="F:identical protein binding"/>
    <property type="evidence" value="ECO:0007669"/>
    <property type="project" value="UniProtKB-ARBA"/>
</dbReference>
<dbReference type="FunFam" id="3.40.50.300:FF:000076">
    <property type="entry name" value="Replicative DNA helicase"/>
    <property type="match status" value="1"/>
</dbReference>
<dbReference type="SUPFAM" id="SSF48024">
    <property type="entry name" value="N-terminal domain of DnaB helicase"/>
    <property type="match status" value="1"/>
</dbReference>
<dbReference type="GO" id="GO:0043139">
    <property type="term" value="F:5'-3' DNA helicase activity"/>
    <property type="evidence" value="ECO:0007669"/>
    <property type="project" value="UniProtKB-EC"/>
</dbReference>
<dbReference type="Gene3D" id="3.40.50.300">
    <property type="entry name" value="P-loop containing nucleotide triphosphate hydrolases"/>
    <property type="match status" value="1"/>
</dbReference>
<keyword evidence="3 13" id="KW-0235">DNA replication</keyword>
<keyword evidence="16" id="KW-1185">Reference proteome</keyword>
<comment type="caution">
    <text evidence="15">The sequence shown here is derived from an EMBL/GenBank/DDBJ whole genome shotgun (WGS) entry which is preliminary data.</text>
</comment>
<dbReference type="OrthoDB" id="9773982at2"/>
<dbReference type="NCBIfam" id="TIGR00665">
    <property type="entry name" value="DnaB"/>
    <property type="match status" value="1"/>
</dbReference>
<dbReference type="CDD" id="cd00984">
    <property type="entry name" value="DnaB_C"/>
    <property type="match status" value="1"/>
</dbReference>
<evidence type="ECO:0000313" key="15">
    <source>
        <dbReference type="EMBL" id="KJV07766.1"/>
    </source>
</evidence>
<dbReference type="PROSITE" id="PS51199">
    <property type="entry name" value="SF4_HELICASE"/>
    <property type="match status" value="1"/>
</dbReference>
<feature type="domain" description="SF4 helicase" evidence="14">
    <location>
        <begin position="191"/>
        <end position="457"/>
    </location>
</feature>
<accession>A0A0F3IM02</accession>
<evidence type="ECO:0000256" key="4">
    <source>
        <dbReference type="ARBA" id="ARBA00022741"/>
    </source>
</evidence>
<dbReference type="SMART" id="SM00382">
    <property type="entry name" value="AAA"/>
    <property type="match status" value="1"/>
</dbReference>
<evidence type="ECO:0000256" key="3">
    <source>
        <dbReference type="ARBA" id="ARBA00022705"/>
    </source>
</evidence>